<dbReference type="GO" id="GO:0003677">
    <property type="term" value="F:DNA binding"/>
    <property type="evidence" value="ECO:0007669"/>
    <property type="project" value="InterPro"/>
</dbReference>
<proteinExistence type="predicted"/>
<sequence>MSLWKLYYHFVWATHQRLPLIKSSREAPLYQFIQHKTNDLGGYLRAIGGIDDHVHLIVSIPPSLALAQYVHLVKGSSSRYMNRYYADPDALFKWQQEYSVFSISEKNLTIALHYVNHQKRHHAKSKLLLHLEPDALFSRLIPP</sequence>
<keyword evidence="3" id="KW-1185">Reference proteome</keyword>
<dbReference type="GO" id="GO:0004803">
    <property type="term" value="F:transposase activity"/>
    <property type="evidence" value="ECO:0007669"/>
    <property type="project" value="InterPro"/>
</dbReference>
<evidence type="ECO:0000259" key="1">
    <source>
        <dbReference type="SMART" id="SM01321"/>
    </source>
</evidence>
<dbReference type="Gene3D" id="3.30.70.1290">
    <property type="entry name" value="Transposase IS200-like"/>
    <property type="match status" value="1"/>
</dbReference>
<feature type="domain" description="Transposase IS200-like" evidence="1">
    <location>
        <begin position="3"/>
        <end position="118"/>
    </location>
</feature>
<name>A0A1Z4JIL1_LEPBY</name>
<dbReference type="Proteomes" id="UP000217895">
    <property type="component" value="Chromosome"/>
</dbReference>
<evidence type="ECO:0000313" key="3">
    <source>
        <dbReference type="Proteomes" id="UP000217895"/>
    </source>
</evidence>
<reference evidence="2 3" key="1">
    <citation type="submission" date="2017-06" db="EMBL/GenBank/DDBJ databases">
        <title>Genome sequencing of cyanobaciteial culture collection at National Institute for Environmental Studies (NIES).</title>
        <authorList>
            <person name="Hirose Y."/>
            <person name="Shimura Y."/>
            <person name="Fujisawa T."/>
            <person name="Nakamura Y."/>
            <person name="Kawachi M."/>
        </authorList>
    </citation>
    <scope>NUCLEOTIDE SEQUENCE [LARGE SCALE GENOMIC DNA]</scope>
    <source>
        <strain evidence="2 3">NIES-2135</strain>
    </source>
</reference>
<dbReference type="InterPro" id="IPR002686">
    <property type="entry name" value="Transposase_17"/>
</dbReference>
<dbReference type="NCBIfam" id="NF033573">
    <property type="entry name" value="transpos_IS200"/>
    <property type="match status" value="1"/>
</dbReference>
<protein>
    <submittedName>
        <fullName evidence="2">Transposase IS200</fullName>
    </submittedName>
</protein>
<dbReference type="InterPro" id="IPR036515">
    <property type="entry name" value="Transposase_17_sf"/>
</dbReference>
<dbReference type="Pfam" id="PF01797">
    <property type="entry name" value="Y1_Tnp"/>
    <property type="match status" value="1"/>
</dbReference>
<dbReference type="PANTHER" id="PTHR33360:SF2">
    <property type="entry name" value="TRANSPOSASE FOR INSERTION SEQUENCE ELEMENT IS200"/>
    <property type="match status" value="1"/>
</dbReference>
<dbReference type="EMBL" id="AP018203">
    <property type="protein sequence ID" value="BAY56579.1"/>
    <property type="molecule type" value="Genomic_DNA"/>
</dbReference>
<accession>A0A1Z4JIL1</accession>
<gene>
    <name evidence="2" type="ORF">NIES2135_34130</name>
</gene>
<dbReference type="GO" id="GO:0006313">
    <property type="term" value="P:DNA transposition"/>
    <property type="evidence" value="ECO:0007669"/>
    <property type="project" value="InterPro"/>
</dbReference>
<dbReference type="SMART" id="SM01321">
    <property type="entry name" value="Y1_Tnp"/>
    <property type="match status" value="1"/>
</dbReference>
<dbReference type="AlphaFoldDB" id="A0A1Z4JIL1"/>
<dbReference type="SUPFAM" id="SSF143422">
    <property type="entry name" value="Transposase IS200-like"/>
    <property type="match status" value="1"/>
</dbReference>
<dbReference type="PANTHER" id="PTHR33360">
    <property type="entry name" value="TRANSPOSASE FOR INSERTION SEQUENCE ELEMENT IS200"/>
    <property type="match status" value="1"/>
</dbReference>
<organism evidence="2 3">
    <name type="scientific">Leptolyngbya boryana NIES-2135</name>
    <dbReference type="NCBI Taxonomy" id="1973484"/>
    <lineage>
        <taxon>Bacteria</taxon>
        <taxon>Bacillati</taxon>
        <taxon>Cyanobacteriota</taxon>
        <taxon>Cyanophyceae</taxon>
        <taxon>Leptolyngbyales</taxon>
        <taxon>Leptolyngbyaceae</taxon>
        <taxon>Leptolyngbya group</taxon>
        <taxon>Leptolyngbya</taxon>
    </lineage>
</organism>
<evidence type="ECO:0000313" key="2">
    <source>
        <dbReference type="EMBL" id="BAY56579.1"/>
    </source>
</evidence>